<dbReference type="OrthoDB" id="1031347at2"/>
<evidence type="ECO:0000313" key="2">
    <source>
        <dbReference type="EMBL" id="SMO48062.1"/>
    </source>
</evidence>
<dbReference type="Proteomes" id="UP000315971">
    <property type="component" value="Unassembled WGS sequence"/>
</dbReference>
<proteinExistence type="predicted"/>
<organism evidence="2 3">
    <name type="scientific">Solitalea koreensis</name>
    <dbReference type="NCBI Taxonomy" id="543615"/>
    <lineage>
        <taxon>Bacteria</taxon>
        <taxon>Pseudomonadati</taxon>
        <taxon>Bacteroidota</taxon>
        <taxon>Sphingobacteriia</taxon>
        <taxon>Sphingobacteriales</taxon>
        <taxon>Sphingobacteriaceae</taxon>
        <taxon>Solitalea</taxon>
    </lineage>
</organism>
<protein>
    <submittedName>
        <fullName evidence="2">Prophage endopeptidase tail</fullName>
    </submittedName>
</protein>
<dbReference type="Pfam" id="PF06605">
    <property type="entry name" value="Prophage_tail"/>
    <property type="match status" value="1"/>
</dbReference>
<evidence type="ECO:0000313" key="3">
    <source>
        <dbReference type="Proteomes" id="UP000315971"/>
    </source>
</evidence>
<feature type="domain" description="Tail spike" evidence="1">
    <location>
        <begin position="110"/>
        <end position="439"/>
    </location>
</feature>
<evidence type="ECO:0000259" key="1">
    <source>
        <dbReference type="Pfam" id="PF06605"/>
    </source>
</evidence>
<keyword evidence="3" id="KW-1185">Reference proteome</keyword>
<name>A0A521BLU2_9SPHI</name>
<dbReference type="InterPro" id="IPR010572">
    <property type="entry name" value="Tail_dom"/>
</dbReference>
<reference evidence="2 3" key="1">
    <citation type="submission" date="2017-05" db="EMBL/GenBank/DDBJ databases">
        <authorList>
            <person name="Varghese N."/>
            <person name="Submissions S."/>
        </authorList>
    </citation>
    <scope>NUCLEOTIDE SEQUENCE [LARGE SCALE GENOMIC DNA]</scope>
    <source>
        <strain evidence="2 3">DSM 21342</strain>
    </source>
</reference>
<dbReference type="EMBL" id="FXSZ01000002">
    <property type="protein sequence ID" value="SMO48062.1"/>
    <property type="molecule type" value="Genomic_DNA"/>
</dbReference>
<dbReference type="RefSeq" id="WP_142601895.1">
    <property type="nucleotide sequence ID" value="NZ_FXSZ01000002.1"/>
</dbReference>
<accession>A0A521BLU2</accession>
<gene>
    <name evidence="2" type="ORF">SAMN06265350_102318</name>
</gene>
<sequence length="1648" mass="178720">MNYDIKRGSTTIATVRPEGGLLRQRIMGENVVQMSFTLAEAVDFTIGDTVLVYGETYYLNQMPAVQKVSSLEYRYTATFESVAYELGKIQFFFLDALNALKEADFSLMGNLQDFLNLIVANANRVSSGWSAGEVVNSEYKNLTFSGENCLAALARLASEFNTEFWFDGKSINLSKKEQTNPLTFSYGQGNGLYEISRTTKDSTNIITRLYAFGSSTNLPGDYRNYAKRLRMTAGALYVEQNTSQYGTIEATQLFEDVYPQRVGTVSAVNGSSIYKFSDAAIDFDVNAQLLPGITAKLTFNTGQLAGYEFEIASFNNTTKEFTIIQNKDEKALELPSTLLKPAIGDKYVLTDIKMPQSYIDAAEAELVTKANEYLSQNSSPRVSYSVVLDPIHAQANSISLNVGDNVTIVDAPLGINKLIRIVALNRSLTNGFDYQIELAEVVQPTILNRVLAAQEQAKRVIDLNSLSNVNRARRSWRTTQELQGMVFDTDGYFTDKIRPLSIETSLLSVGAKSGNFLLKGVLFAPNYQGNVSQLSAGGGVLEHYAIADSIKTWNFSGQTFAGLVNGTAYYVYARCNKTTTAATFVLSASQITVEQDTGYYHFLIGILHSVVNNYREISLLYGSTLISGKSITTGKISSADGLTWFDLDTGEISGKITFGNNSSGYNNLTDKPDLSVYATNGFVNSIKNDLQSQIDGNVTTWFYGYVPTLGNVPASDWATNAVKDQHLGDLFYDTNTGYAYRFQVVTGVYSWQKISDADITAALANAQQAQDTADGKRRVFATTPVVPYDVGDLWVQGTSGDIMRCQTAKTAVQSYNSADWVKASKYTDDTTANTALTNAATAQTAANNAQASANTANSLLADLSNDNLLTPIEKSEMAKEWGVIVGEKPIIESQAGTYGVSSSDYTTAYGSLESYLVPYFADLNANSVIVGSTFRANFKAYYDAKVALLKLVSDAAKAYANTAVNNLKVGGRNLAIGSSNGNGWSGFTSRTGNEFSKTIAISGEDFIFSPSFQYVAGKEMVVSFEAKSSSNVNSTELIILSGNYPTEGFVMYTGYTAGVGVWNKIVIKFTVPASIVTSAQMRFDHNGSTDGLNATLQIRNIKLEYGNKDTDWTPAPEDVQAGINTAQTAANDAQTSANTANSLLADLSNDNMLTPIEKSEMAKEWGVIVGEKPIIESQAGTYGVSSSDYTTAYGSLESYLVPYFADLNANSVIVGSTFRAKFKAYYDAKTELLKNVSDAAKAAVDNVRVGSRNYVLKSRVKDAIRGYRGDATSTLVSDAKFGTVVEYSRPSGVGEFQYEFNVSDLLINSEVVFMVIAKRIGTGGYFAFGGWDNTFYRLDDSSPAIDLGDGWKMYWNTFSTDASGIVRFITFGINSVSGTWQFHAVGVFKGNKPTDWTPAPEDVNQQIADSTKTTIDGGMVTTGTIKLGNDAGVNAGITGNGGGSSDVRFWAGDTYANRAIAPFVVTNDGQVVMTKATLKSAATGKRIVIDSTNNTLSFYDSSGAKRINFDDNIDFYDGSTGYGADIGGVSIGERGLHLNDKRILGTAFSKVNTFGNYQATKHQTIINVRNGSNNVYIMLPDDAPIGKVYFICRYNGKIDGSSAISQSSGTITIQDSYGQAITTISGAERSKILTVDDFYSGYLDWIVL</sequence>